<proteinExistence type="predicted"/>
<dbReference type="InterPro" id="IPR050266">
    <property type="entry name" value="AB_hydrolase_sf"/>
</dbReference>
<dbReference type="InterPro" id="IPR029058">
    <property type="entry name" value="AB_hydrolase_fold"/>
</dbReference>
<protein>
    <recommendedName>
        <fullName evidence="2">AB hydrolase-1 domain-containing protein</fullName>
    </recommendedName>
</protein>
<keyword evidence="1" id="KW-0472">Membrane</keyword>
<keyword evidence="1" id="KW-1133">Transmembrane helix</keyword>
<reference evidence="4" key="1">
    <citation type="submission" date="2018-12" db="EMBL/GenBank/DDBJ databases">
        <title>Tengunoibacter tsumagoiensis gen. nov., sp. nov., Dictyobacter kobayashii sp. nov., D. alpinus sp. nov., and D. joshuensis sp. nov. and description of Dictyobacteraceae fam. nov. within the order Ktedonobacterales isolated from Tengu-no-mugimeshi.</title>
        <authorList>
            <person name="Wang C.M."/>
            <person name="Zheng Y."/>
            <person name="Sakai Y."/>
            <person name="Toyoda A."/>
            <person name="Minakuchi Y."/>
            <person name="Abe K."/>
            <person name="Yokota A."/>
            <person name="Yabe S."/>
        </authorList>
    </citation>
    <scope>NUCLEOTIDE SEQUENCE [LARGE SCALE GENOMIC DNA]</scope>
    <source>
        <strain evidence="4">Uno11</strain>
    </source>
</reference>
<dbReference type="InterPro" id="IPR000073">
    <property type="entry name" value="AB_hydrolase_1"/>
</dbReference>
<evidence type="ECO:0000259" key="2">
    <source>
        <dbReference type="Pfam" id="PF00561"/>
    </source>
</evidence>
<comment type="caution">
    <text evidence="3">The sequence shown here is derived from an EMBL/GenBank/DDBJ whole genome shotgun (WGS) entry which is preliminary data.</text>
</comment>
<gene>
    <name evidence="3" type="ORF">KDK_80440</name>
</gene>
<keyword evidence="4" id="KW-1185">Reference proteome</keyword>
<dbReference type="PANTHER" id="PTHR43798:SF33">
    <property type="entry name" value="HYDROLASE, PUTATIVE (AFU_ORTHOLOGUE AFUA_2G14860)-RELATED"/>
    <property type="match status" value="1"/>
</dbReference>
<evidence type="ECO:0000256" key="1">
    <source>
        <dbReference type="SAM" id="Phobius"/>
    </source>
</evidence>
<dbReference type="OrthoDB" id="59888at2"/>
<accession>A0A402AYR5</accession>
<feature type="transmembrane region" description="Helical" evidence="1">
    <location>
        <begin position="27"/>
        <end position="48"/>
    </location>
</feature>
<feature type="domain" description="AB hydrolase-1" evidence="2">
    <location>
        <begin position="84"/>
        <end position="316"/>
    </location>
</feature>
<name>A0A402AYR5_9CHLR</name>
<evidence type="ECO:0000313" key="3">
    <source>
        <dbReference type="EMBL" id="GCE24244.1"/>
    </source>
</evidence>
<dbReference type="Proteomes" id="UP000287188">
    <property type="component" value="Unassembled WGS sequence"/>
</dbReference>
<dbReference type="Gene3D" id="3.40.50.1820">
    <property type="entry name" value="alpha/beta hydrolase"/>
    <property type="match status" value="1"/>
</dbReference>
<dbReference type="PANTHER" id="PTHR43798">
    <property type="entry name" value="MONOACYLGLYCEROL LIPASE"/>
    <property type="match status" value="1"/>
</dbReference>
<dbReference type="GO" id="GO:0016020">
    <property type="term" value="C:membrane"/>
    <property type="evidence" value="ECO:0007669"/>
    <property type="project" value="TreeGrafter"/>
</dbReference>
<keyword evidence="1" id="KW-0812">Transmembrane</keyword>
<evidence type="ECO:0000313" key="4">
    <source>
        <dbReference type="Proteomes" id="UP000287188"/>
    </source>
</evidence>
<dbReference type="SUPFAM" id="SSF53474">
    <property type="entry name" value="alpha/beta-Hydrolases"/>
    <property type="match status" value="1"/>
</dbReference>
<dbReference type="EMBL" id="BIFS01000002">
    <property type="protein sequence ID" value="GCE24244.1"/>
    <property type="molecule type" value="Genomic_DNA"/>
</dbReference>
<organism evidence="3 4">
    <name type="scientific">Dictyobacter kobayashii</name>
    <dbReference type="NCBI Taxonomy" id="2014872"/>
    <lineage>
        <taxon>Bacteria</taxon>
        <taxon>Bacillati</taxon>
        <taxon>Chloroflexota</taxon>
        <taxon>Ktedonobacteria</taxon>
        <taxon>Ktedonobacterales</taxon>
        <taxon>Dictyobacteraceae</taxon>
        <taxon>Dictyobacter</taxon>
    </lineage>
</organism>
<dbReference type="AlphaFoldDB" id="A0A402AYR5"/>
<sequence length="335" mass="36219">MQDPLIEIQPGSLPSPRKNKKNRGARLLCVLLSGMIILVSLAGTGALYQALATIIDRQHFPPVGQMVNVGGYKLHLDCTGTGSPTVILEAGLADTTLVWSKVQPAVSTFTRVCSYDRAGDGGSEVGQTPRTGKQIVTELHTLLAKAHIAGPYILVGHSLGGLYVRLYASTYPQQVVGMVLVDPSYENQPLPAAQDIQDHYFDRWLALFGIPRLVLQLNLEHSSTLNEYAPAVLPALKAYQAQPQFFRTYADELAAFGETAHEVRTSAQSLGSLPLVVLFHALPTPPGVSWQAALAQLSSRSKLVIASQSGHYIQLEQPNLVIAAIQQVFREIAPV</sequence>
<dbReference type="Pfam" id="PF00561">
    <property type="entry name" value="Abhydrolase_1"/>
    <property type="match status" value="1"/>
</dbReference>